<keyword evidence="2" id="KW-1185">Reference proteome</keyword>
<proteinExistence type="predicted"/>
<reference evidence="1" key="1">
    <citation type="submission" date="2017-07" db="EMBL/GenBank/DDBJ databases">
        <title>Taro Niue Genome Assembly and Annotation.</title>
        <authorList>
            <person name="Atibalentja N."/>
            <person name="Keating K."/>
            <person name="Fields C.J."/>
        </authorList>
    </citation>
    <scope>NUCLEOTIDE SEQUENCE</scope>
    <source>
        <strain evidence="1">Niue_2</strain>
        <tissue evidence="1">Leaf</tissue>
    </source>
</reference>
<dbReference type="EMBL" id="NMUH01000315">
    <property type="protein sequence ID" value="MQL76742.1"/>
    <property type="molecule type" value="Genomic_DNA"/>
</dbReference>
<organism evidence="1 2">
    <name type="scientific">Colocasia esculenta</name>
    <name type="common">Wild taro</name>
    <name type="synonym">Arum esculentum</name>
    <dbReference type="NCBI Taxonomy" id="4460"/>
    <lineage>
        <taxon>Eukaryota</taxon>
        <taxon>Viridiplantae</taxon>
        <taxon>Streptophyta</taxon>
        <taxon>Embryophyta</taxon>
        <taxon>Tracheophyta</taxon>
        <taxon>Spermatophyta</taxon>
        <taxon>Magnoliopsida</taxon>
        <taxon>Liliopsida</taxon>
        <taxon>Araceae</taxon>
        <taxon>Aroideae</taxon>
        <taxon>Colocasieae</taxon>
        <taxon>Colocasia</taxon>
    </lineage>
</organism>
<evidence type="ECO:0000313" key="1">
    <source>
        <dbReference type="EMBL" id="MQL76742.1"/>
    </source>
</evidence>
<accession>A0A843TVK6</accession>
<protein>
    <submittedName>
        <fullName evidence="1">Uncharacterized protein</fullName>
    </submittedName>
</protein>
<dbReference type="AlphaFoldDB" id="A0A843TVK6"/>
<comment type="caution">
    <text evidence="1">The sequence shown here is derived from an EMBL/GenBank/DDBJ whole genome shotgun (WGS) entry which is preliminary data.</text>
</comment>
<name>A0A843TVK6_COLES</name>
<sequence>MTLKWWTLRVAVHVGDKGVDANLSVQQVSRSSWSIVERAASPNCARKRRGVVQFTWELAEGSA</sequence>
<gene>
    <name evidence="1" type="ORF">Taro_009131</name>
</gene>
<evidence type="ECO:0000313" key="2">
    <source>
        <dbReference type="Proteomes" id="UP000652761"/>
    </source>
</evidence>
<dbReference type="Proteomes" id="UP000652761">
    <property type="component" value="Unassembled WGS sequence"/>
</dbReference>